<dbReference type="PANTHER" id="PTHR46312">
    <property type="entry name" value="NACHT DOMAIN-CONTAINING PROTEIN"/>
    <property type="match status" value="1"/>
</dbReference>
<dbReference type="InterPro" id="IPR007111">
    <property type="entry name" value="NACHT_NTPase"/>
</dbReference>
<dbReference type="Pfam" id="PF05729">
    <property type="entry name" value="NACHT"/>
    <property type="match status" value="1"/>
</dbReference>
<protein>
    <submittedName>
        <fullName evidence="2">NLR family CARD domain-containing protein 4</fullName>
    </submittedName>
</protein>
<evidence type="ECO:0000259" key="1">
    <source>
        <dbReference type="PROSITE" id="PS50837"/>
    </source>
</evidence>
<dbReference type="Gene3D" id="3.40.50.300">
    <property type="entry name" value="P-loop containing nucleotide triphosphate hydrolases"/>
    <property type="match status" value="1"/>
</dbReference>
<organism evidence="2 3">
    <name type="scientific">Holothuria leucospilota</name>
    <name type="common">Black long sea cucumber</name>
    <name type="synonym">Mertensiothuria leucospilota</name>
    <dbReference type="NCBI Taxonomy" id="206669"/>
    <lineage>
        <taxon>Eukaryota</taxon>
        <taxon>Metazoa</taxon>
        <taxon>Echinodermata</taxon>
        <taxon>Eleutherozoa</taxon>
        <taxon>Echinozoa</taxon>
        <taxon>Holothuroidea</taxon>
        <taxon>Aspidochirotacea</taxon>
        <taxon>Aspidochirotida</taxon>
        <taxon>Holothuriidae</taxon>
        <taxon>Holothuria</taxon>
    </lineage>
</organism>
<evidence type="ECO:0000313" key="3">
    <source>
        <dbReference type="Proteomes" id="UP001152320"/>
    </source>
</evidence>
<reference evidence="2" key="1">
    <citation type="submission" date="2021-10" db="EMBL/GenBank/DDBJ databases">
        <title>Tropical sea cucumber genome reveals ecological adaptation and Cuvierian tubules defense mechanism.</title>
        <authorList>
            <person name="Chen T."/>
        </authorList>
    </citation>
    <scope>NUCLEOTIDE SEQUENCE</scope>
    <source>
        <strain evidence="2">Nanhai2018</strain>
        <tissue evidence="2">Muscle</tissue>
    </source>
</reference>
<dbReference type="EMBL" id="JAIZAY010000004">
    <property type="protein sequence ID" value="KAJ8043002.1"/>
    <property type="molecule type" value="Genomic_DNA"/>
</dbReference>
<gene>
    <name evidence="2" type="ORF">HOLleu_09910</name>
</gene>
<dbReference type="SUPFAM" id="SSF52540">
    <property type="entry name" value="P-loop containing nucleoside triphosphate hydrolases"/>
    <property type="match status" value="1"/>
</dbReference>
<accession>A0A9Q1HBC9</accession>
<evidence type="ECO:0000313" key="2">
    <source>
        <dbReference type="EMBL" id="KAJ8043002.1"/>
    </source>
</evidence>
<dbReference type="Proteomes" id="UP001152320">
    <property type="component" value="Chromosome 4"/>
</dbReference>
<dbReference type="InterPro" id="IPR027417">
    <property type="entry name" value="P-loop_NTPase"/>
</dbReference>
<feature type="domain" description="NACHT" evidence="1">
    <location>
        <begin position="77"/>
        <end position="200"/>
    </location>
</feature>
<name>A0A9Q1HBC9_HOLLE</name>
<dbReference type="AlphaFoldDB" id="A0A9Q1HBC9"/>
<comment type="caution">
    <text evidence="2">The sequence shown here is derived from an EMBL/GenBank/DDBJ whole genome shotgun (WGS) entry which is preliminary data.</text>
</comment>
<dbReference type="PANTHER" id="PTHR46312:SF2">
    <property type="entry name" value="NUCLEOTIDE-BINDING OLIGOMERIZATION DOMAIN-CONTAINING PROTEIN 2-LIKE"/>
    <property type="match status" value="1"/>
</dbReference>
<keyword evidence="3" id="KW-1185">Reference proteome</keyword>
<proteinExistence type="predicted"/>
<dbReference type="OrthoDB" id="5988910at2759"/>
<dbReference type="PROSITE" id="PS50837">
    <property type="entry name" value="NACHT"/>
    <property type="match status" value="1"/>
</dbReference>
<sequence length="638" mass="73565">MLEVSSVGKRDHFLKQLKDRYMDLYNAVKPIPYIKDKMLCVNNLFVDRCITFKDSNGEWISLDTYHDVFSDPKIKSERLFLEGEPGYGKSTVTLQYAYDWCNSVDDSPLKEVDILILLRLRQLGGVSSFYRAIKQFLLPKESTLTENDLKTILLKSNSVVVILDGFDEYPDQDSRTSDVISIIAREMFPKFIVLLTTRSSCLPHKYSPSTKRLRLTGFTDDARKNYIRKAVVDNEQILGEIESYLNENLILSDLCQVPLFFVLFAHTMYENEHFRNLNSATKFFRHMISCLHHHLKNKPQDADICNANLLAKGHDKLKIIAFKALNEKRKRMVWSKEELCKEIDQKFYDLYKDMGILVEEEVLDITDERLHLNSDHVQYRQEVRFYHKSFCEWYAAHYLSAFIQQNPALDLKECLGNLHPVDVQYLYRFSCGLNPDSAKQIIQYLAEIEGGDKFAILCILEQTGNIDNIKGTIRQLCSEGLIISDHDSLLLQRSSMQLLEIAARNKIPVKLLQLHNCFKSVDFPTSTLKTTSGLTLSSRIPVEQLGLRMFKKETSDDEYIDILKFSSMCSSLRLLGIYGSPPPKSFEDTSTLSTLSNLNARDVRVKYYGSYLESPVYTLDLLAGQWKVSYYFVGTHCC</sequence>